<feature type="signal peptide" evidence="8">
    <location>
        <begin position="1"/>
        <end position="33"/>
    </location>
</feature>
<evidence type="ECO:0000256" key="4">
    <source>
        <dbReference type="ARBA" id="ARBA00022692"/>
    </source>
</evidence>
<dbReference type="Gene3D" id="2.40.160.60">
    <property type="entry name" value="Outer membrane protein transport protein (OMPP1/FadL/TodX)"/>
    <property type="match status" value="1"/>
</dbReference>
<comment type="similarity">
    <text evidence="2">Belongs to the OmpP1/FadL family.</text>
</comment>
<keyword evidence="7" id="KW-0998">Cell outer membrane</keyword>
<accession>A0ABX6N6J4</accession>
<evidence type="ECO:0000256" key="1">
    <source>
        <dbReference type="ARBA" id="ARBA00004571"/>
    </source>
</evidence>
<evidence type="ECO:0000256" key="8">
    <source>
        <dbReference type="SAM" id="SignalP"/>
    </source>
</evidence>
<dbReference type="RefSeq" id="WP_171099174.1">
    <property type="nucleotide sequence ID" value="NZ_CP053084.1"/>
</dbReference>
<proteinExistence type="inferred from homology"/>
<feature type="chain" id="PRO_5046680067" evidence="8">
    <location>
        <begin position="34"/>
        <end position="496"/>
    </location>
</feature>
<dbReference type="PANTHER" id="PTHR35093:SF8">
    <property type="entry name" value="OUTER MEMBRANE PROTEIN NMB0088-RELATED"/>
    <property type="match status" value="1"/>
</dbReference>
<dbReference type="Pfam" id="PF03349">
    <property type="entry name" value="Toluene_X"/>
    <property type="match status" value="1"/>
</dbReference>
<dbReference type="EMBL" id="CP053084">
    <property type="protein sequence ID" value="QJR29678.1"/>
    <property type="molecule type" value="Genomic_DNA"/>
</dbReference>
<dbReference type="Proteomes" id="UP000501130">
    <property type="component" value="Chromosome"/>
</dbReference>
<sequence>MNSSARRTDSFFPLNRVSTALLLSVVYCTSAHAGGTAFDATSISAMGNASAGQAAEAGDASVLFANPAALTRFKRAELTQGAAVVTIGTDYTSTQNNDGADSGAPQGQNGQVFSRKDGYDAGALAPNLFIAIPINEKLVMGFGASASHGLVIHYDENFPGRNQGRDIDFKVTRLNLGFGYKLSPTLSWGLNGSYERYFQSIKLKLNYREAVEALAPGSAALLEGPAGALIGAPPIPGESNAGLRMFGWAFNAQLGGLWEPTKNTRVGISYRPKTEFTGNRGKFKLDDSPEQAAFRAFLNSDSLINNLAFGALGVNGPQAAGDLAPEQIIKQEISLPDELRLSVFHHATPKLDLMATYTRQDFSVTTLNFVRESNGRTLENIPQNFVAAESYRVGLNYKLYKRLTLRAGYAIENSVIDDATRITILPDSDRQYFAFGGQFDLSRDTSIHFAYQKLDTDPAPVGNNTGITPAEVRGGDFQGNVQLDTHFFGIGFTERF</sequence>
<evidence type="ECO:0000256" key="3">
    <source>
        <dbReference type="ARBA" id="ARBA00022452"/>
    </source>
</evidence>
<evidence type="ECO:0000313" key="9">
    <source>
        <dbReference type="EMBL" id="QJR29678.1"/>
    </source>
</evidence>
<keyword evidence="3" id="KW-1134">Transmembrane beta strand</keyword>
<comment type="subcellular location">
    <subcellularLocation>
        <location evidence="1">Cell outer membrane</location>
        <topology evidence="1">Multi-pass membrane protein</topology>
    </subcellularLocation>
</comment>
<evidence type="ECO:0000256" key="2">
    <source>
        <dbReference type="ARBA" id="ARBA00008163"/>
    </source>
</evidence>
<reference evidence="9 10" key="1">
    <citation type="submission" date="2020-05" db="EMBL/GenBank/DDBJ databases">
        <title>Compete genome of Limnobacter sp. SAORIC-580.</title>
        <authorList>
            <person name="Song J."/>
            <person name="Cho J.-C."/>
        </authorList>
    </citation>
    <scope>NUCLEOTIDE SEQUENCE [LARGE SCALE GENOMIC DNA]</scope>
    <source>
        <strain evidence="9 10">SAORIC-580</strain>
    </source>
</reference>
<protein>
    <submittedName>
        <fullName evidence="9">Long-chain fatty acid transporter</fullName>
    </submittedName>
</protein>
<keyword evidence="6" id="KW-0472">Membrane</keyword>
<dbReference type="InterPro" id="IPR005017">
    <property type="entry name" value="OMPP1/FadL/TodX"/>
</dbReference>
<evidence type="ECO:0000313" key="10">
    <source>
        <dbReference type="Proteomes" id="UP000501130"/>
    </source>
</evidence>
<keyword evidence="4" id="KW-0812">Transmembrane</keyword>
<evidence type="ECO:0000256" key="5">
    <source>
        <dbReference type="ARBA" id="ARBA00022729"/>
    </source>
</evidence>
<keyword evidence="10" id="KW-1185">Reference proteome</keyword>
<keyword evidence="5 8" id="KW-0732">Signal</keyword>
<organism evidence="9 10">
    <name type="scientific">Limnobacter profundi</name>
    <dbReference type="NCBI Taxonomy" id="2732163"/>
    <lineage>
        <taxon>Bacteria</taxon>
        <taxon>Pseudomonadati</taxon>
        <taxon>Pseudomonadota</taxon>
        <taxon>Betaproteobacteria</taxon>
        <taxon>Burkholderiales</taxon>
        <taxon>Burkholderiaceae</taxon>
        <taxon>Limnobacter</taxon>
    </lineage>
</organism>
<name>A0ABX6N6J4_9BURK</name>
<evidence type="ECO:0000256" key="6">
    <source>
        <dbReference type="ARBA" id="ARBA00023136"/>
    </source>
</evidence>
<dbReference type="PANTHER" id="PTHR35093">
    <property type="entry name" value="OUTER MEMBRANE PROTEIN NMB0088-RELATED"/>
    <property type="match status" value="1"/>
</dbReference>
<evidence type="ECO:0000256" key="7">
    <source>
        <dbReference type="ARBA" id="ARBA00023237"/>
    </source>
</evidence>
<dbReference type="SUPFAM" id="SSF56935">
    <property type="entry name" value="Porins"/>
    <property type="match status" value="1"/>
</dbReference>
<gene>
    <name evidence="9" type="ORF">HKT17_08100</name>
</gene>